<dbReference type="InterPro" id="IPR001387">
    <property type="entry name" value="Cro/C1-type_HTH"/>
</dbReference>
<dbReference type="KEGG" id="lrh:LGG_01253"/>
<name>A0A7S7FNS7_LACRG</name>
<dbReference type="PANTHER" id="PTHR46558">
    <property type="entry name" value="TRACRIPTIONAL REGULATORY PROTEIN-RELATED-RELATED"/>
    <property type="match status" value="1"/>
</dbReference>
<protein>
    <submittedName>
        <fullName evidence="2">Transcriptional regulator</fullName>
    </submittedName>
</protein>
<dbReference type="AlphaFoldDB" id="A0A7S7FNS7"/>
<proteinExistence type="predicted"/>
<keyword evidence="1" id="KW-0238">DNA-binding</keyword>
<dbReference type="PANTHER" id="PTHR46558:SF11">
    <property type="entry name" value="HTH-TYPE TRANSCRIPTIONAL REGULATOR XRE"/>
    <property type="match status" value="1"/>
</dbReference>
<gene>
    <name evidence="2" type="ordered locus">LRHM_1200</name>
</gene>
<organism evidence="2 3">
    <name type="scientific">Lacticaseibacillus rhamnosus (strain ATCC 53103 / LMG 18243 / GG)</name>
    <name type="common">Lactobacillus rhamnosus</name>
    <dbReference type="NCBI Taxonomy" id="568703"/>
    <lineage>
        <taxon>Bacteria</taxon>
        <taxon>Bacillati</taxon>
        <taxon>Bacillota</taxon>
        <taxon>Bacilli</taxon>
        <taxon>Lactobacillales</taxon>
        <taxon>Lactobacillaceae</taxon>
        <taxon>Lacticaseibacillus</taxon>
    </lineage>
</organism>
<dbReference type="Proteomes" id="UP000002067">
    <property type="component" value="Chromosome"/>
</dbReference>
<dbReference type="InterPro" id="IPR010982">
    <property type="entry name" value="Lambda_DNA-bd_dom_sf"/>
</dbReference>
<dbReference type="RefSeq" id="WP_014569567.1">
    <property type="nucleotide sequence ID" value="NC_013198.1"/>
</dbReference>
<dbReference type="EMBL" id="AP011548">
    <property type="protein sequence ID" value="BAI41727.1"/>
    <property type="molecule type" value="Genomic_DNA"/>
</dbReference>
<evidence type="ECO:0000313" key="3">
    <source>
        <dbReference type="Proteomes" id="UP000002067"/>
    </source>
</evidence>
<evidence type="ECO:0000256" key="1">
    <source>
        <dbReference type="ARBA" id="ARBA00023125"/>
    </source>
</evidence>
<dbReference type="KEGG" id="lrg:LRHM_1200"/>
<accession>A0A7S7FNS7</accession>
<dbReference type="PROSITE" id="PS50943">
    <property type="entry name" value="HTH_CROC1"/>
    <property type="match status" value="1"/>
</dbReference>
<dbReference type="SMART" id="SM00530">
    <property type="entry name" value="HTH_XRE"/>
    <property type="match status" value="1"/>
</dbReference>
<reference evidence="2 3" key="1">
    <citation type="journal article" date="2009" name="J. Bacteriol.">
        <title>Complete genome sequence of the probiotic Lactobacillus rhamnosus ATCC 53103.</title>
        <authorList>
            <person name="Morita H."/>
            <person name="Toh H."/>
            <person name="Oshima K."/>
            <person name="Murakami M."/>
            <person name="Taylor T.D."/>
            <person name="Igimi S."/>
            <person name="Hattori M."/>
        </authorList>
    </citation>
    <scope>NUCLEOTIDE SEQUENCE [LARGE SCALE GENOMIC DNA]</scope>
    <source>
        <strain evidence="3">ATCC 53103 / LMG 18243 / GG [Tokyo]</strain>
    </source>
</reference>
<dbReference type="CDD" id="cd00093">
    <property type="entry name" value="HTH_XRE"/>
    <property type="match status" value="1"/>
</dbReference>
<dbReference type="Gene3D" id="1.10.260.40">
    <property type="entry name" value="lambda repressor-like DNA-binding domains"/>
    <property type="match status" value="1"/>
</dbReference>
<evidence type="ECO:0000313" key="2">
    <source>
        <dbReference type="EMBL" id="BAI41727.1"/>
    </source>
</evidence>
<sequence length="176" mass="19448">MFGERLMQLRKRSGLSQNELAEAMGISRQAISKYENNLAEPDLQKIQQFTMILGVSYADLLGNEPPEPKPAANRPSSAITITSLINDRLGNYTGFQIAEGIPSKTAPTFLLIGESSQRGLLGTTRLIELGWYQTRHAAEAELKQIQEAMLRGDAVYHLAYTAKVNKKGMLGVRLLD</sequence>
<dbReference type="SUPFAM" id="SSF47413">
    <property type="entry name" value="lambda repressor-like DNA-binding domains"/>
    <property type="match status" value="1"/>
</dbReference>
<dbReference type="Pfam" id="PF01381">
    <property type="entry name" value="HTH_3"/>
    <property type="match status" value="1"/>
</dbReference>
<dbReference type="GO" id="GO:0003677">
    <property type="term" value="F:DNA binding"/>
    <property type="evidence" value="ECO:0007669"/>
    <property type="project" value="UniProtKB-KW"/>
</dbReference>